<feature type="domain" description="Ppx/GppA phosphatase N-terminal" evidence="2">
    <location>
        <begin position="17"/>
        <end position="294"/>
    </location>
</feature>
<dbReference type="InterPro" id="IPR050273">
    <property type="entry name" value="GppA/Ppx_hydrolase"/>
</dbReference>
<dbReference type="CDD" id="cd24052">
    <property type="entry name" value="ASKHA_NBD_HpPPX-GppA-like"/>
    <property type="match status" value="1"/>
</dbReference>
<keyword evidence="1" id="KW-0175">Coiled coil</keyword>
<dbReference type="Proteomes" id="UP000240258">
    <property type="component" value="Chromosome"/>
</dbReference>
<evidence type="ECO:0000259" key="2">
    <source>
        <dbReference type="Pfam" id="PF02541"/>
    </source>
</evidence>
<protein>
    <submittedName>
        <fullName evidence="3">Exopolyphosphatase</fullName>
    </submittedName>
</protein>
<keyword evidence="4" id="KW-1185">Reference proteome</keyword>
<name>A0ABM6TZ41_FUSMR</name>
<dbReference type="GeneID" id="62764207"/>
<dbReference type="PANTHER" id="PTHR30005:SF0">
    <property type="entry name" value="RETROGRADE REGULATION PROTEIN 2"/>
    <property type="match status" value="1"/>
</dbReference>
<sequence>MIYGIIDLGSNTIRLSIFKYNDGKIKLLSNKKEIVGLALCVENGRLTEKGIEKTCEILNKYRESLENAQVKVYSVFATASLRNIKNKDEALQEIKAKTGMEPEILFGEEEARLGFLAVKSEYDVENGIVIDIGGGSTEIVVFEEGEIRELTSIPIGALNLQDGNIPGLVAKEKDIKRMRRIVSKALDKLDWENKEYSQMYAVGGTARATLKVAKELFGVPVESKSFSRVELKGIIRKMKSEVHEEYKSVYKIIPERIFSFAGGISILSEIVKKFNCTQINISKAGIREGYFIDRIVNYLKENQKIKEAEEKVKEEILEKDEAGEKIGE</sequence>
<dbReference type="SUPFAM" id="SSF53067">
    <property type="entry name" value="Actin-like ATPase domain"/>
    <property type="match status" value="2"/>
</dbReference>
<evidence type="ECO:0000256" key="1">
    <source>
        <dbReference type="SAM" id="Coils"/>
    </source>
</evidence>
<reference evidence="4" key="1">
    <citation type="journal article" date="2018" name="MSphere">
        <title>Fusobacterium Genomics Using MinION and Illumina Sequencing Enables Genome Completion and Correction.</title>
        <authorList>
            <person name="Todd S.M."/>
            <person name="Settlage R.E."/>
            <person name="Lahmers K.K."/>
            <person name="Slade D.J."/>
        </authorList>
    </citation>
    <scope>NUCLEOTIDE SEQUENCE [LARGE SCALE GENOMIC DNA]</scope>
    <source>
        <strain evidence="4">ATCC 9817</strain>
    </source>
</reference>
<dbReference type="EMBL" id="CP028102">
    <property type="protein sequence ID" value="AVQ19722.1"/>
    <property type="molecule type" value="Genomic_DNA"/>
</dbReference>
<dbReference type="RefSeq" id="WP_005886982.1">
    <property type="nucleotide sequence ID" value="NZ_CP028102.1"/>
</dbReference>
<feature type="coiled-coil region" evidence="1">
    <location>
        <begin position="295"/>
        <end position="325"/>
    </location>
</feature>
<dbReference type="InterPro" id="IPR003695">
    <property type="entry name" value="Ppx_GppA_N"/>
</dbReference>
<evidence type="ECO:0000313" key="4">
    <source>
        <dbReference type="Proteomes" id="UP000240258"/>
    </source>
</evidence>
<dbReference type="InterPro" id="IPR043129">
    <property type="entry name" value="ATPase_NBD"/>
</dbReference>
<dbReference type="Gene3D" id="3.30.420.150">
    <property type="entry name" value="Exopolyphosphatase. Domain 2"/>
    <property type="match status" value="1"/>
</dbReference>
<dbReference type="PANTHER" id="PTHR30005">
    <property type="entry name" value="EXOPOLYPHOSPHATASE"/>
    <property type="match status" value="1"/>
</dbReference>
<dbReference type="Gene3D" id="3.30.420.40">
    <property type="match status" value="1"/>
</dbReference>
<gene>
    <name evidence="3" type="ORF">C4N19_11725</name>
</gene>
<organism evidence="3 4">
    <name type="scientific">Fusobacterium mortiferum ATCC 9817</name>
    <dbReference type="NCBI Taxonomy" id="469616"/>
    <lineage>
        <taxon>Bacteria</taxon>
        <taxon>Fusobacteriati</taxon>
        <taxon>Fusobacteriota</taxon>
        <taxon>Fusobacteriia</taxon>
        <taxon>Fusobacteriales</taxon>
        <taxon>Fusobacteriaceae</taxon>
        <taxon>Fusobacterium</taxon>
    </lineage>
</organism>
<dbReference type="Pfam" id="PF02541">
    <property type="entry name" value="Ppx-GppA"/>
    <property type="match status" value="1"/>
</dbReference>
<evidence type="ECO:0000313" key="3">
    <source>
        <dbReference type="EMBL" id="AVQ19722.1"/>
    </source>
</evidence>
<accession>A0ABM6TZ41</accession>
<proteinExistence type="predicted"/>